<evidence type="ECO:0000313" key="2">
    <source>
        <dbReference type="Proteomes" id="UP000289738"/>
    </source>
</evidence>
<comment type="caution">
    <text evidence="1">The sequence shown here is derived from an EMBL/GenBank/DDBJ whole genome shotgun (WGS) entry which is preliminary data.</text>
</comment>
<sequence length="110" mass="12803">MVKVEDYTLWNKKGLQENGKERTESCGSFFCCLFDIIKIIILLSDSIVRFLTSKYVMVYGHFFALGHCYNKICKTYFLSAQDNTLFFIIGISRKTRNSIGRSQTKTKYNL</sequence>
<dbReference type="Proteomes" id="UP000289738">
    <property type="component" value="Chromosome B08"/>
</dbReference>
<reference evidence="1 2" key="1">
    <citation type="submission" date="2019-01" db="EMBL/GenBank/DDBJ databases">
        <title>Sequencing of cultivated peanut Arachis hypogaea provides insights into genome evolution and oil improvement.</title>
        <authorList>
            <person name="Chen X."/>
        </authorList>
    </citation>
    <scope>NUCLEOTIDE SEQUENCE [LARGE SCALE GENOMIC DNA]</scope>
    <source>
        <strain evidence="2">cv. Fuhuasheng</strain>
        <tissue evidence="1">Leaves</tissue>
    </source>
</reference>
<accession>A0A444XY22</accession>
<name>A0A444XY22_ARAHY</name>
<keyword evidence="2" id="KW-1185">Reference proteome</keyword>
<protein>
    <submittedName>
        <fullName evidence="1">Uncharacterized protein</fullName>
    </submittedName>
</protein>
<evidence type="ECO:0000313" key="1">
    <source>
        <dbReference type="EMBL" id="RYQ94555.1"/>
    </source>
</evidence>
<dbReference type="EMBL" id="SDMP01000018">
    <property type="protein sequence ID" value="RYQ94555.1"/>
    <property type="molecule type" value="Genomic_DNA"/>
</dbReference>
<gene>
    <name evidence="1" type="ORF">Ahy_B08g089496</name>
</gene>
<dbReference type="AlphaFoldDB" id="A0A444XY22"/>
<organism evidence="1 2">
    <name type="scientific">Arachis hypogaea</name>
    <name type="common">Peanut</name>
    <dbReference type="NCBI Taxonomy" id="3818"/>
    <lineage>
        <taxon>Eukaryota</taxon>
        <taxon>Viridiplantae</taxon>
        <taxon>Streptophyta</taxon>
        <taxon>Embryophyta</taxon>
        <taxon>Tracheophyta</taxon>
        <taxon>Spermatophyta</taxon>
        <taxon>Magnoliopsida</taxon>
        <taxon>eudicotyledons</taxon>
        <taxon>Gunneridae</taxon>
        <taxon>Pentapetalae</taxon>
        <taxon>rosids</taxon>
        <taxon>fabids</taxon>
        <taxon>Fabales</taxon>
        <taxon>Fabaceae</taxon>
        <taxon>Papilionoideae</taxon>
        <taxon>50 kb inversion clade</taxon>
        <taxon>dalbergioids sensu lato</taxon>
        <taxon>Dalbergieae</taxon>
        <taxon>Pterocarpus clade</taxon>
        <taxon>Arachis</taxon>
    </lineage>
</organism>
<proteinExistence type="predicted"/>